<evidence type="ECO:0000256" key="1">
    <source>
        <dbReference type="ARBA" id="ARBA00004123"/>
    </source>
</evidence>
<proteinExistence type="predicted"/>
<dbReference type="PANTHER" id="PTHR23061">
    <property type="entry name" value="DNA POLYMERASE 2 ALPHA 70 KDA SUBUNIT"/>
    <property type="match status" value="1"/>
</dbReference>
<dbReference type="Proteomes" id="UP001209570">
    <property type="component" value="Unassembled WGS sequence"/>
</dbReference>
<dbReference type="GO" id="GO:0005658">
    <property type="term" value="C:alpha DNA polymerase:primase complex"/>
    <property type="evidence" value="ECO:0007669"/>
    <property type="project" value="TreeGrafter"/>
</dbReference>
<gene>
    <name evidence="3" type="ORF">P43SY_010869</name>
</gene>
<reference evidence="3" key="1">
    <citation type="submission" date="2021-12" db="EMBL/GenBank/DDBJ databases">
        <title>Prjna785345.</title>
        <authorList>
            <person name="Rujirawat T."/>
            <person name="Krajaejun T."/>
        </authorList>
    </citation>
    <scope>NUCLEOTIDE SEQUENCE</scope>
    <source>
        <strain evidence="3">Pi057C3</strain>
    </source>
</reference>
<keyword evidence="2" id="KW-0539">Nucleus</keyword>
<dbReference type="PANTHER" id="PTHR23061:SF12">
    <property type="entry name" value="DNA POLYMERASE ALPHA SUBUNIT B"/>
    <property type="match status" value="1"/>
</dbReference>
<evidence type="ECO:0000256" key="2">
    <source>
        <dbReference type="ARBA" id="ARBA00023242"/>
    </source>
</evidence>
<accession>A0AAD5Q457</accession>
<sequence length="82" mass="9099">MAQFQFDTTPDVLILPSMLNRFCGRVCDSICLNPGQLCKGESGGTFAALSFLPLPRDKITQQSQDESPHFVPDRTLVDIKKI</sequence>
<name>A0AAD5Q457_PYTIN</name>
<evidence type="ECO:0000313" key="3">
    <source>
        <dbReference type="EMBL" id="KAJ0388615.1"/>
    </source>
</evidence>
<dbReference type="EMBL" id="JAKCXM010007923">
    <property type="protein sequence ID" value="KAJ0388615.1"/>
    <property type="molecule type" value="Genomic_DNA"/>
</dbReference>
<keyword evidence="4" id="KW-1185">Reference proteome</keyword>
<dbReference type="AlphaFoldDB" id="A0AAD5Q457"/>
<dbReference type="Gene3D" id="3.60.21.60">
    <property type="match status" value="1"/>
</dbReference>
<evidence type="ECO:0008006" key="5">
    <source>
        <dbReference type="Google" id="ProtNLM"/>
    </source>
</evidence>
<dbReference type="InterPro" id="IPR016722">
    <property type="entry name" value="DNA_pol_alpha_bsu"/>
</dbReference>
<dbReference type="GO" id="GO:0006270">
    <property type="term" value="P:DNA replication initiation"/>
    <property type="evidence" value="ECO:0007669"/>
    <property type="project" value="TreeGrafter"/>
</dbReference>
<evidence type="ECO:0000313" key="4">
    <source>
        <dbReference type="Proteomes" id="UP001209570"/>
    </source>
</evidence>
<comment type="caution">
    <text evidence="3">The sequence shown here is derived from an EMBL/GenBank/DDBJ whole genome shotgun (WGS) entry which is preliminary data.</text>
</comment>
<protein>
    <recommendedName>
        <fullName evidence="5">DNA polymerase alpha subunit B</fullName>
    </recommendedName>
</protein>
<comment type="subcellular location">
    <subcellularLocation>
        <location evidence="1">Nucleus</location>
    </subcellularLocation>
</comment>
<organism evidence="3 4">
    <name type="scientific">Pythium insidiosum</name>
    <name type="common">Pythiosis disease agent</name>
    <dbReference type="NCBI Taxonomy" id="114742"/>
    <lineage>
        <taxon>Eukaryota</taxon>
        <taxon>Sar</taxon>
        <taxon>Stramenopiles</taxon>
        <taxon>Oomycota</taxon>
        <taxon>Peronosporomycetes</taxon>
        <taxon>Pythiales</taxon>
        <taxon>Pythiaceae</taxon>
        <taxon>Pythium</taxon>
    </lineage>
</organism>